<evidence type="ECO:0000256" key="5">
    <source>
        <dbReference type="ARBA" id="ARBA00022448"/>
    </source>
</evidence>
<dbReference type="EMBL" id="MUYT01000007">
    <property type="protein sequence ID" value="OOS20585.1"/>
    <property type="molecule type" value="Genomic_DNA"/>
</dbReference>
<dbReference type="Pfam" id="PF12849">
    <property type="entry name" value="PBP_like_2"/>
    <property type="match status" value="1"/>
</dbReference>
<dbReference type="STRING" id="90241.B0682_05390"/>
<evidence type="ECO:0000256" key="1">
    <source>
        <dbReference type="ARBA" id="ARBA00002841"/>
    </source>
</evidence>
<dbReference type="GO" id="GO:0043190">
    <property type="term" value="C:ATP-binding cassette (ABC) transporter complex"/>
    <property type="evidence" value="ECO:0007669"/>
    <property type="project" value="InterPro"/>
</dbReference>
<keyword evidence="5 7" id="KW-0813">Transport</keyword>
<evidence type="ECO:0000256" key="3">
    <source>
        <dbReference type="ARBA" id="ARBA00011529"/>
    </source>
</evidence>
<evidence type="ECO:0000313" key="11">
    <source>
        <dbReference type="Proteomes" id="UP000191094"/>
    </source>
</evidence>
<feature type="domain" description="PBP" evidence="9">
    <location>
        <begin position="55"/>
        <end position="343"/>
    </location>
</feature>
<evidence type="ECO:0000259" key="9">
    <source>
        <dbReference type="Pfam" id="PF12849"/>
    </source>
</evidence>
<dbReference type="NCBIfam" id="NF008171">
    <property type="entry name" value="PRK10918.1"/>
    <property type="match status" value="1"/>
</dbReference>
<evidence type="ECO:0000256" key="7">
    <source>
        <dbReference type="PIRNR" id="PIRNR002756"/>
    </source>
</evidence>
<dbReference type="Proteomes" id="UP000191094">
    <property type="component" value="Unassembled WGS sequence"/>
</dbReference>
<evidence type="ECO:0000256" key="6">
    <source>
        <dbReference type="ARBA" id="ARBA00022592"/>
    </source>
</evidence>
<sequence length="385" mass="40689">MQKLSVLVLAVATSLSLMACNQTKDAPETAEKIGTDTTVANTQTDSANKYKDIQGVAMNITGAGASYPAPIYAKWSADYHTITGGKVNYQSIGSSGGVKQIIEKTIDFGASDAPMTPEELQTNGLIQFPTLISGVVPVINIEGIAPGELTLDGGTLANIYMGKIKNWNDPAITALNEGVTLPDAPITTVYRSDGSGTTFNFTDYLAKVSGDWANDVGVNKSISWPTASGGTGAGGKGNEGVASTVSRIPNSIGYVEYAYAKQNNLAHTKLVNAKGHAVEPSADTFAAAGDVDWSQAIGFYKVITNSETEQAWPIAAATFILVHKQPSNPEQVAGVLNFFNWVYDQGNQAAIDLDYVPFSDKAIDLFKDEWKKIVGADGSPAYTPQ</sequence>
<evidence type="ECO:0000256" key="2">
    <source>
        <dbReference type="ARBA" id="ARBA00008725"/>
    </source>
</evidence>
<feature type="signal peptide" evidence="8">
    <location>
        <begin position="1"/>
        <end position="19"/>
    </location>
</feature>
<gene>
    <name evidence="10" type="ORF">B0682_05390</name>
</gene>
<dbReference type="Gene3D" id="3.40.190.10">
    <property type="entry name" value="Periplasmic binding protein-like II"/>
    <property type="match status" value="2"/>
</dbReference>
<dbReference type="InterPro" id="IPR050962">
    <property type="entry name" value="Phosphate-bind_PstS"/>
</dbReference>
<dbReference type="PANTHER" id="PTHR42996">
    <property type="entry name" value="PHOSPHATE-BINDING PROTEIN PSTS"/>
    <property type="match status" value="1"/>
</dbReference>
<dbReference type="GO" id="GO:0042301">
    <property type="term" value="F:phosphate ion binding"/>
    <property type="evidence" value="ECO:0007669"/>
    <property type="project" value="InterPro"/>
</dbReference>
<dbReference type="AlphaFoldDB" id="A0A1T0CE26"/>
<comment type="subunit">
    <text evidence="3 7">The complex is composed of two ATP-binding proteins (PstB), two transmembrane proteins (PstC and PstA) and a solute-binding protein (PstS).</text>
</comment>
<dbReference type="InterPro" id="IPR024370">
    <property type="entry name" value="PBP_domain"/>
</dbReference>
<dbReference type="PROSITE" id="PS51257">
    <property type="entry name" value="PROKAR_LIPOPROTEIN"/>
    <property type="match status" value="1"/>
</dbReference>
<keyword evidence="11" id="KW-1185">Reference proteome</keyword>
<comment type="function">
    <text evidence="1 7">Part of the ABC transporter complex PstSACB involved in phosphate import.</text>
</comment>
<comment type="similarity">
    <text evidence="2 7">Belongs to the PstS family.</text>
</comment>
<evidence type="ECO:0000256" key="4">
    <source>
        <dbReference type="ARBA" id="ARBA00021889"/>
    </source>
</evidence>
<dbReference type="GO" id="GO:0035435">
    <property type="term" value="P:phosphate ion transmembrane transport"/>
    <property type="evidence" value="ECO:0007669"/>
    <property type="project" value="InterPro"/>
</dbReference>
<dbReference type="NCBIfam" id="TIGR00975">
    <property type="entry name" value="3a0107s03"/>
    <property type="match status" value="1"/>
</dbReference>
<name>A0A1T0CE26_9GAMM</name>
<evidence type="ECO:0000313" key="10">
    <source>
        <dbReference type="EMBL" id="OOS20585.1"/>
    </source>
</evidence>
<dbReference type="RefSeq" id="WP_078307222.1">
    <property type="nucleotide sequence ID" value="NZ_CP147511.1"/>
</dbReference>
<dbReference type="PIRSF" id="PIRSF002756">
    <property type="entry name" value="PstS"/>
    <property type="match status" value="1"/>
</dbReference>
<protein>
    <recommendedName>
        <fullName evidence="4 7">Phosphate-binding protein PstS</fullName>
    </recommendedName>
</protein>
<keyword evidence="6 7" id="KW-0592">Phosphate transport</keyword>
<reference evidence="10 11" key="1">
    <citation type="submission" date="2017-02" db="EMBL/GenBank/DDBJ databases">
        <title>Draft genome sequence of Moraxella lincolnii CCUG 9405T type strain.</title>
        <authorList>
            <person name="Salva-Serra F."/>
            <person name="Engstrom-Jakobsson H."/>
            <person name="Thorell K."/>
            <person name="Jaen-Luchoro D."/>
            <person name="Gonzales-Siles L."/>
            <person name="Karlsson R."/>
            <person name="Yazdan S."/>
            <person name="Boulund F."/>
            <person name="Johnning A."/>
            <person name="Engstrand L."/>
            <person name="Kristiansson E."/>
            <person name="Moore E."/>
        </authorList>
    </citation>
    <scope>NUCLEOTIDE SEQUENCE [LARGE SCALE GENOMIC DNA]</scope>
    <source>
        <strain evidence="10 11">CCUG 9405</strain>
    </source>
</reference>
<dbReference type="OrthoDB" id="9801510at2"/>
<dbReference type="PANTHER" id="PTHR42996:SF1">
    <property type="entry name" value="PHOSPHATE-BINDING PROTEIN PSTS"/>
    <property type="match status" value="1"/>
</dbReference>
<organism evidence="10 11">
    <name type="scientific">Lwoffella lincolnii</name>
    <dbReference type="NCBI Taxonomy" id="90241"/>
    <lineage>
        <taxon>Bacteria</taxon>
        <taxon>Pseudomonadati</taxon>
        <taxon>Pseudomonadota</taxon>
        <taxon>Gammaproteobacteria</taxon>
        <taxon>Moraxellales</taxon>
        <taxon>Moraxellaceae</taxon>
        <taxon>Lwoffella</taxon>
    </lineage>
</organism>
<comment type="caution">
    <text evidence="10">The sequence shown here is derived from an EMBL/GenBank/DDBJ whole genome shotgun (WGS) entry which is preliminary data.</text>
</comment>
<proteinExistence type="inferred from homology"/>
<accession>A0A1T0CE26</accession>
<dbReference type="SUPFAM" id="SSF53850">
    <property type="entry name" value="Periplasmic binding protein-like II"/>
    <property type="match status" value="1"/>
</dbReference>
<dbReference type="CDD" id="cd13565">
    <property type="entry name" value="PBP2_PstS"/>
    <property type="match status" value="1"/>
</dbReference>
<dbReference type="InterPro" id="IPR005673">
    <property type="entry name" value="ABC_phos-bd_PstS"/>
</dbReference>
<keyword evidence="8" id="KW-0732">Signal</keyword>
<evidence type="ECO:0000256" key="8">
    <source>
        <dbReference type="SAM" id="SignalP"/>
    </source>
</evidence>
<feature type="chain" id="PRO_5013363647" description="Phosphate-binding protein PstS" evidence="8">
    <location>
        <begin position="20"/>
        <end position="385"/>
    </location>
</feature>